<dbReference type="AlphaFoldDB" id="A0A026VX43"/>
<organism evidence="2 3">
    <name type="scientific">Ooceraea biroi</name>
    <name type="common">Clonal raider ant</name>
    <name type="synonym">Cerapachys biroi</name>
    <dbReference type="NCBI Taxonomy" id="2015173"/>
    <lineage>
        <taxon>Eukaryota</taxon>
        <taxon>Metazoa</taxon>
        <taxon>Ecdysozoa</taxon>
        <taxon>Arthropoda</taxon>
        <taxon>Hexapoda</taxon>
        <taxon>Insecta</taxon>
        <taxon>Pterygota</taxon>
        <taxon>Neoptera</taxon>
        <taxon>Endopterygota</taxon>
        <taxon>Hymenoptera</taxon>
        <taxon>Apocrita</taxon>
        <taxon>Aculeata</taxon>
        <taxon>Formicoidea</taxon>
        <taxon>Formicidae</taxon>
        <taxon>Dorylinae</taxon>
        <taxon>Ooceraea</taxon>
    </lineage>
</organism>
<feature type="region of interest" description="Disordered" evidence="1">
    <location>
        <begin position="40"/>
        <end position="78"/>
    </location>
</feature>
<sequence length="78" mass="9227">MFLVIILAIGGLTMMIALLTCYACIFRDLCCRLRNRSKRQRQHSFQQEFDHNRSKFDTMPLNDITQQRDSMPTESEKI</sequence>
<evidence type="ECO:0000313" key="3">
    <source>
        <dbReference type="Proteomes" id="UP000053097"/>
    </source>
</evidence>
<proteinExistence type="predicted"/>
<protein>
    <submittedName>
        <fullName evidence="2">Uncharacterized protein</fullName>
    </submittedName>
</protein>
<name>A0A026VX43_OOCBI</name>
<dbReference type="OMA" id="CIFRDLC"/>
<keyword evidence="3" id="KW-1185">Reference proteome</keyword>
<dbReference type="OrthoDB" id="5212at2759"/>
<accession>A0A026VX43</accession>
<feature type="compositionally biased region" description="Polar residues" evidence="1">
    <location>
        <begin position="63"/>
        <end position="78"/>
    </location>
</feature>
<dbReference type="EMBL" id="KK107681">
    <property type="protein sequence ID" value="EZA48071.1"/>
    <property type="molecule type" value="Genomic_DNA"/>
</dbReference>
<evidence type="ECO:0000256" key="1">
    <source>
        <dbReference type="SAM" id="MobiDB-lite"/>
    </source>
</evidence>
<gene>
    <name evidence="2" type="ORF">X777_14180</name>
</gene>
<evidence type="ECO:0000313" key="2">
    <source>
        <dbReference type="EMBL" id="EZA48071.1"/>
    </source>
</evidence>
<reference evidence="2 3" key="1">
    <citation type="journal article" date="2014" name="Curr. Biol.">
        <title>The genome of the clonal raider ant Cerapachys biroi.</title>
        <authorList>
            <person name="Oxley P.R."/>
            <person name="Ji L."/>
            <person name="Fetter-Pruneda I."/>
            <person name="McKenzie S.K."/>
            <person name="Li C."/>
            <person name="Hu H."/>
            <person name="Zhang G."/>
            <person name="Kronauer D.J."/>
        </authorList>
    </citation>
    <scope>NUCLEOTIDE SEQUENCE [LARGE SCALE GENOMIC DNA]</scope>
</reference>
<dbReference type="Proteomes" id="UP000053097">
    <property type="component" value="Unassembled WGS sequence"/>
</dbReference>